<dbReference type="OrthoDB" id="626167at2759"/>
<dbReference type="Proteomes" id="UP000007796">
    <property type="component" value="Unassembled WGS sequence"/>
</dbReference>
<dbReference type="RefSeq" id="XP_014173251.1">
    <property type="nucleotide sequence ID" value="XM_014317776.1"/>
</dbReference>
<organism evidence="2">
    <name type="scientific">Grosmannia clavigera (strain kw1407 / UAMH 11150)</name>
    <name type="common">Blue stain fungus</name>
    <name type="synonym">Graphiocladiella clavigera</name>
    <dbReference type="NCBI Taxonomy" id="655863"/>
    <lineage>
        <taxon>Eukaryota</taxon>
        <taxon>Fungi</taxon>
        <taxon>Dikarya</taxon>
        <taxon>Ascomycota</taxon>
        <taxon>Pezizomycotina</taxon>
        <taxon>Sordariomycetes</taxon>
        <taxon>Sordariomycetidae</taxon>
        <taxon>Ophiostomatales</taxon>
        <taxon>Ophiostomataceae</taxon>
        <taxon>Leptographium</taxon>
    </lineage>
</organism>
<reference evidence="1 2" key="1">
    <citation type="journal article" date="2011" name="Proc. Natl. Acad. Sci. U.S.A.">
        <title>Genome and transcriptome analyses of the mountain pine beetle-fungal symbiont Grosmannia clavigera, a lodgepole pine pathogen.</title>
        <authorList>
            <person name="DiGuistini S."/>
            <person name="Wang Y."/>
            <person name="Liao N.Y."/>
            <person name="Taylor G."/>
            <person name="Tanguay P."/>
            <person name="Feau N."/>
            <person name="Henrissat B."/>
            <person name="Chan S.K."/>
            <person name="Hesse-Orce U."/>
            <person name="Alamouti S.M."/>
            <person name="Tsui C.K.M."/>
            <person name="Docking R.T."/>
            <person name="Levasseur A."/>
            <person name="Haridas S."/>
            <person name="Robertson G."/>
            <person name="Birol I."/>
            <person name="Holt R.A."/>
            <person name="Marra M.A."/>
            <person name="Hamelin R.C."/>
            <person name="Hirst M."/>
            <person name="Jones S.J.M."/>
            <person name="Bohlmann J."/>
            <person name="Breuil C."/>
        </authorList>
    </citation>
    <scope>NUCLEOTIDE SEQUENCE [LARGE SCALE GENOMIC DNA]</scope>
    <source>
        <strain evidence="2">kw1407 / UAMH 11150</strain>
    </source>
</reference>
<gene>
    <name evidence="1" type="ORF">CMQ_697</name>
</gene>
<name>F0XDY9_GROCL</name>
<dbReference type="eggNOG" id="ENOG502SIRA">
    <property type="taxonomic scope" value="Eukaryota"/>
</dbReference>
<dbReference type="GeneID" id="25980461"/>
<sequence>MTLIRVPAGSGAPGDLRAIRLLIIPVFNMHDPSHQPRQLSIVMTFASPRLSRHDVLVTLPKMIGNVPSQQYGKDSLQAFDNMGMLELAVSDATNERVWFVKRATCGDVSLQFNALPRPVDADTPPGPRVDLREQFGGILGVGSSFLPLPPNRNSDAQYESTIEWDLGQSPYGTRTVCSFGEGTGPIRRKGSPSLLRDPVFGVGPLRRLVNNDKTPSGALFNVFCASEADPYRIFLRETPRGNGGTAFRRSFMFEYDKDILRLERFVFPVLAHEMVHNWPLLNKESDGSNDDLDTGDENWYSEDDAAARFGLRNKKYLLGELNSYLSGYYTNPVIKMTNEEATRRSWEEPNALRLRYSRGFTYLLKVGAQVWEKTAGRTSIDSIVYELLERKRRGKSHMLQDWLIIIERELGHTGVDEYHDMANGVLVVPPADFPPAKYKMKLVRQDQEVLEFVFSQDSINTRRIRGLKPGSRADQAGLKEGDKILESSFFIGKPATTLRR</sequence>
<evidence type="ECO:0000313" key="1">
    <source>
        <dbReference type="EMBL" id="EFX03769.1"/>
    </source>
</evidence>
<dbReference type="EMBL" id="GL629765">
    <property type="protein sequence ID" value="EFX03769.1"/>
    <property type="molecule type" value="Genomic_DNA"/>
</dbReference>
<dbReference type="AlphaFoldDB" id="F0XDY9"/>
<dbReference type="InParanoid" id="F0XDY9"/>
<keyword evidence="2" id="KW-1185">Reference proteome</keyword>
<proteinExistence type="predicted"/>
<accession>F0XDY9</accession>
<dbReference type="HOGENOM" id="CLU_024392_1_0_1"/>
<protein>
    <submittedName>
        <fullName evidence="1">Peptidase m61 domain containing protein</fullName>
    </submittedName>
</protein>
<dbReference type="STRING" id="655863.F0XDY9"/>
<evidence type="ECO:0000313" key="2">
    <source>
        <dbReference type="Proteomes" id="UP000007796"/>
    </source>
</evidence>